<accession>A0ABX1TBG3</accession>
<dbReference type="InterPro" id="IPR010997">
    <property type="entry name" value="HRDC-like_sf"/>
</dbReference>
<feature type="domain" description="HRDC" evidence="1">
    <location>
        <begin position="82"/>
        <end position="162"/>
    </location>
</feature>
<proteinExistence type="predicted"/>
<dbReference type="SUPFAM" id="SSF47819">
    <property type="entry name" value="HRDC-like"/>
    <property type="match status" value="1"/>
</dbReference>
<dbReference type="Proteomes" id="UP000886469">
    <property type="component" value="Unassembled WGS sequence"/>
</dbReference>
<name>A0ABX1TBG3_9PROT</name>
<reference evidence="2" key="1">
    <citation type="submission" date="2019-03" db="EMBL/GenBank/DDBJ databases">
        <title>Metabolic reconstructions from genomes of highly enriched 'Candidatus Accumulibacter' and 'Candidatus Competibacter' bioreactor populations.</title>
        <authorList>
            <person name="Annavajhala M.K."/>
            <person name="Welles L."/>
            <person name="Abbas B."/>
            <person name="Sorokin D."/>
            <person name="Park H."/>
            <person name="Van Loosdrecht M."/>
            <person name="Chandran K."/>
        </authorList>
    </citation>
    <scope>NUCLEOTIDE SEQUENCE</scope>
    <source>
        <strain evidence="2">SBR_L</strain>
    </source>
</reference>
<dbReference type="Gene3D" id="1.10.150.80">
    <property type="entry name" value="HRDC domain"/>
    <property type="match status" value="1"/>
</dbReference>
<dbReference type="SMART" id="SM00341">
    <property type="entry name" value="HRDC"/>
    <property type="match status" value="1"/>
</dbReference>
<evidence type="ECO:0000259" key="1">
    <source>
        <dbReference type="PROSITE" id="PS50967"/>
    </source>
</evidence>
<sequence>MEGVLQTPMRFHVFTIEVRDPGPGQDALNAFCAQHRLADVEKRFVDQGLNSYWTFCVATLDGEDSSRPAAERKRIDYREVLNEADFAVYADLRGLRRSLAEHEGVPQFALFTNEQLAAMVTRQVTTAAALGEIEGVGKARVEKYAGHFLPLLRKAFPALASGSGDAARAN</sequence>
<dbReference type="PROSITE" id="PS50967">
    <property type="entry name" value="HRDC"/>
    <property type="match status" value="1"/>
</dbReference>
<gene>
    <name evidence="2" type="ORF">E4Q08_10020</name>
</gene>
<evidence type="ECO:0000313" key="2">
    <source>
        <dbReference type="EMBL" id="NMQ05577.1"/>
    </source>
</evidence>
<keyword evidence="3" id="KW-1185">Reference proteome</keyword>
<comment type="caution">
    <text evidence="2">The sequence shown here is derived from an EMBL/GenBank/DDBJ whole genome shotgun (WGS) entry which is preliminary data.</text>
</comment>
<evidence type="ECO:0000313" key="3">
    <source>
        <dbReference type="Proteomes" id="UP000886469"/>
    </source>
</evidence>
<dbReference type="Pfam" id="PF00570">
    <property type="entry name" value="HRDC"/>
    <property type="match status" value="1"/>
</dbReference>
<dbReference type="InterPro" id="IPR002121">
    <property type="entry name" value="HRDC_dom"/>
</dbReference>
<dbReference type="EMBL" id="SPMX01000024">
    <property type="protein sequence ID" value="NMQ05577.1"/>
    <property type="molecule type" value="Genomic_DNA"/>
</dbReference>
<organism evidence="2 3">
    <name type="scientific">Candidatus Accumulibacter contiguus</name>
    <dbReference type="NCBI Taxonomy" id="2954381"/>
    <lineage>
        <taxon>Bacteria</taxon>
        <taxon>Pseudomonadati</taxon>
        <taxon>Pseudomonadota</taxon>
        <taxon>Betaproteobacteria</taxon>
        <taxon>Candidatus Accumulibacter</taxon>
    </lineage>
</organism>
<protein>
    <recommendedName>
        <fullName evidence="1">HRDC domain-containing protein</fullName>
    </recommendedName>
</protein>
<dbReference type="InterPro" id="IPR044876">
    <property type="entry name" value="HRDC_dom_sf"/>
</dbReference>